<reference evidence="5 6" key="1">
    <citation type="journal article" date="2017" name="Nature">
        <title>The Apostasia genome and the evolution of orchids.</title>
        <authorList>
            <person name="Zhang G.Q."/>
            <person name="Liu K.W."/>
            <person name="Li Z."/>
            <person name="Lohaus R."/>
            <person name="Hsiao Y.Y."/>
            <person name="Niu S.C."/>
            <person name="Wang J.Y."/>
            <person name="Lin Y.C."/>
            <person name="Xu Q."/>
            <person name="Chen L.J."/>
            <person name="Yoshida K."/>
            <person name="Fujiwara S."/>
            <person name="Wang Z.W."/>
            <person name="Zhang Y.Q."/>
            <person name="Mitsuda N."/>
            <person name="Wang M."/>
            <person name="Liu G.H."/>
            <person name="Pecoraro L."/>
            <person name="Huang H.X."/>
            <person name="Xiao X.J."/>
            <person name="Lin M."/>
            <person name="Wu X.Y."/>
            <person name="Wu W.L."/>
            <person name="Chen Y.Y."/>
            <person name="Chang S.B."/>
            <person name="Sakamoto S."/>
            <person name="Ohme-Takagi M."/>
            <person name="Yagi M."/>
            <person name="Zeng S.J."/>
            <person name="Shen C.Y."/>
            <person name="Yeh C.M."/>
            <person name="Luo Y.B."/>
            <person name="Tsai W.C."/>
            <person name="Van de Peer Y."/>
            <person name="Liu Z.J."/>
        </authorList>
    </citation>
    <scope>NUCLEOTIDE SEQUENCE [LARGE SCALE GENOMIC DNA]</scope>
    <source>
        <strain evidence="6">cv. Shenzhen</strain>
        <tissue evidence="5">Stem</tissue>
    </source>
</reference>
<name>A0A2H9ZQS5_9ASPA</name>
<sequence>MLSNMADQKREADFEDETFITKKSKVTEVGAVVDPVNMVKEKKGKCNCDVSDVDGTSAMSILSNAENERNLEGKMSYDIDNRISISERIEHDSFSQCSKEAPDELLNNLCSIEADAAEDKGSRHTMEDAWVVLHDAKLDSPGNLRCAHFAIYDGHGGRLAAEFAKKYLHANVLAAGLPHGYKSCEKDYN</sequence>
<evidence type="ECO:0000256" key="3">
    <source>
        <dbReference type="ARBA" id="ARBA00048336"/>
    </source>
</evidence>
<comment type="catalytic activity">
    <reaction evidence="3">
        <text>O-phospho-L-threonyl-[protein] + H2O = L-threonyl-[protein] + phosphate</text>
        <dbReference type="Rhea" id="RHEA:47004"/>
        <dbReference type="Rhea" id="RHEA-COMP:11060"/>
        <dbReference type="Rhea" id="RHEA-COMP:11605"/>
        <dbReference type="ChEBI" id="CHEBI:15377"/>
        <dbReference type="ChEBI" id="CHEBI:30013"/>
        <dbReference type="ChEBI" id="CHEBI:43474"/>
        <dbReference type="ChEBI" id="CHEBI:61977"/>
        <dbReference type="EC" id="3.1.3.16"/>
    </reaction>
</comment>
<dbReference type="AlphaFoldDB" id="A0A2H9ZQS5"/>
<evidence type="ECO:0000259" key="4">
    <source>
        <dbReference type="PROSITE" id="PS51746"/>
    </source>
</evidence>
<gene>
    <name evidence="5" type="ORF">AXF42_Ash010977</name>
</gene>
<dbReference type="Gene3D" id="3.60.40.10">
    <property type="entry name" value="PPM-type phosphatase domain"/>
    <property type="match status" value="1"/>
</dbReference>
<dbReference type="Proteomes" id="UP000236161">
    <property type="component" value="Unassembled WGS sequence"/>
</dbReference>
<accession>A0A2H9ZQS5</accession>
<evidence type="ECO:0000256" key="1">
    <source>
        <dbReference type="ARBA" id="ARBA00013081"/>
    </source>
</evidence>
<dbReference type="EC" id="3.1.3.16" evidence="1"/>
<evidence type="ECO:0000313" key="5">
    <source>
        <dbReference type="EMBL" id="PKA45637.1"/>
    </source>
</evidence>
<dbReference type="PROSITE" id="PS51746">
    <property type="entry name" value="PPM_2"/>
    <property type="match status" value="1"/>
</dbReference>
<dbReference type="SUPFAM" id="SSF81606">
    <property type="entry name" value="PP2C-like"/>
    <property type="match status" value="1"/>
</dbReference>
<keyword evidence="5" id="KW-0378">Hydrolase</keyword>
<organism evidence="5 6">
    <name type="scientific">Apostasia shenzhenica</name>
    <dbReference type="NCBI Taxonomy" id="1088818"/>
    <lineage>
        <taxon>Eukaryota</taxon>
        <taxon>Viridiplantae</taxon>
        <taxon>Streptophyta</taxon>
        <taxon>Embryophyta</taxon>
        <taxon>Tracheophyta</taxon>
        <taxon>Spermatophyta</taxon>
        <taxon>Magnoliopsida</taxon>
        <taxon>Liliopsida</taxon>
        <taxon>Asparagales</taxon>
        <taxon>Orchidaceae</taxon>
        <taxon>Apostasioideae</taxon>
        <taxon>Apostasia</taxon>
    </lineage>
</organism>
<dbReference type="OrthoDB" id="10264738at2759"/>
<comment type="catalytic activity">
    <reaction evidence="2">
        <text>O-phospho-L-seryl-[protein] + H2O = L-seryl-[protein] + phosphate</text>
        <dbReference type="Rhea" id="RHEA:20629"/>
        <dbReference type="Rhea" id="RHEA-COMP:9863"/>
        <dbReference type="Rhea" id="RHEA-COMP:11604"/>
        <dbReference type="ChEBI" id="CHEBI:15377"/>
        <dbReference type="ChEBI" id="CHEBI:29999"/>
        <dbReference type="ChEBI" id="CHEBI:43474"/>
        <dbReference type="ChEBI" id="CHEBI:83421"/>
        <dbReference type="EC" id="3.1.3.16"/>
    </reaction>
</comment>
<keyword evidence="6" id="KW-1185">Reference proteome</keyword>
<evidence type="ECO:0000313" key="6">
    <source>
        <dbReference type="Proteomes" id="UP000236161"/>
    </source>
</evidence>
<evidence type="ECO:0000256" key="2">
    <source>
        <dbReference type="ARBA" id="ARBA00047761"/>
    </source>
</evidence>
<dbReference type="STRING" id="1088818.A0A2H9ZQS5"/>
<dbReference type="InterPro" id="IPR036457">
    <property type="entry name" value="PPM-type-like_dom_sf"/>
</dbReference>
<proteinExistence type="predicted"/>
<dbReference type="InterPro" id="IPR001932">
    <property type="entry name" value="PPM-type_phosphatase-like_dom"/>
</dbReference>
<dbReference type="EMBL" id="KZ454830">
    <property type="protein sequence ID" value="PKA45637.1"/>
    <property type="molecule type" value="Genomic_DNA"/>
</dbReference>
<feature type="domain" description="PPM-type phosphatase" evidence="4">
    <location>
        <begin position="113"/>
        <end position="189"/>
    </location>
</feature>
<dbReference type="GO" id="GO:0004722">
    <property type="term" value="F:protein serine/threonine phosphatase activity"/>
    <property type="evidence" value="ECO:0007669"/>
    <property type="project" value="UniProtKB-EC"/>
</dbReference>
<protein>
    <recommendedName>
        <fullName evidence="1">protein-serine/threonine phosphatase</fullName>
        <ecNumber evidence="1">3.1.3.16</ecNumber>
    </recommendedName>
</protein>